<feature type="signal peptide" evidence="1">
    <location>
        <begin position="1"/>
        <end position="24"/>
    </location>
</feature>
<dbReference type="AlphaFoldDB" id="A0A0N0C3K2"/>
<sequence>MMNWKQAALSTLGAIVLLSATACGGTTEPEGNPQNGKSGTDITVKDNTNTSVYQSFKLEKIDKLPNMRGVAWLSNDWILSDKENTAMKPVTVEGKERYPHNLYMYDLTKGTDSPVKESEVSLGSPLVSPDSQYIFYREPEESTGKGFILNLHNGEVIPAGKDDGFVFEGAWLDKEHVVFPNMNGDIVSASVDGTTKVLVKTGNFNVWSVSVSGSVIYYITGTDGQLNAYDTKTGEEKQVLKSVEWVIPSNDGSRLAIVKKTADTKRALVLTDLEGNEKATLARGTQIFGTSWSGDDSKIAYTINSESDDEKGLFVSNTESAEQFQISADMDNASDPLSWSPEGNRILLSQSVQENESYHFVTSVITISQ</sequence>
<dbReference type="Proteomes" id="UP000037688">
    <property type="component" value="Unassembled WGS sequence"/>
</dbReference>
<dbReference type="PROSITE" id="PS51257">
    <property type="entry name" value="PROKAR_LIPOPROTEIN"/>
    <property type="match status" value="1"/>
</dbReference>
<accession>A0A0N0C3K2</accession>
<dbReference type="PANTHER" id="PTHR36842:SF1">
    <property type="entry name" value="PROTEIN TOLB"/>
    <property type="match status" value="1"/>
</dbReference>
<reference evidence="2 3" key="1">
    <citation type="submission" date="2015-08" db="EMBL/GenBank/DDBJ databases">
        <title>Draft genome sequence of cellulolytic and xylanolytic Paenibacillus sp. A59, isolated from a decaying forest soil from Patagonia, Argentina.</title>
        <authorList>
            <person name="Ghio S."/>
            <person name="Caceres A.M."/>
            <person name="Talia P."/>
            <person name="Grasso D."/>
            <person name="Campos E."/>
        </authorList>
    </citation>
    <scope>NUCLEOTIDE SEQUENCE [LARGE SCALE GENOMIC DNA]</scope>
    <source>
        <strain evidence="2 3">A59</strain>
    </source>
</reference>
<dbReference type="RefSeq" id="WP_160319722.1">
    <property type="nucleotide sequence ID" value="NZ_LITU01000070.1"/>
</dbReference>
<proteinExistence type="predicted"/>
<evidence type="ECO:0000256" key="1">
    <source>
        <dbReference type="SAM" id="SignalP"/>
    </source>
</evidence>
<comment type="caution">
    <text evidence="2">The sequence shown here is derived from an EMBL/GenBank/DDBJ whole genome shotgun (WGS) entry which is preliminary data.</text>
</comment>
<feature type="chain" id="PRO_5005845483" description="Lipoprotein" evidence="1">
    <location>
        <begin position="25"/>
        <end position="369"/>
    </location>
</feature>
<dbReference type="Gene3D" id="2.120.10.30">
    <property type="entry name" value="TolB, C-terminal domain"/>
    <property type="match status" value="2"/>
</dbReference>
<dbReference type="OrthoDB" id="137129at2"/>
<dbReference type="PANTHER" id="PTHR36842">
    <property type="entry name" value="PROTEIN TOLB HOMOLOG"/>
    <property type="match status" value="1"/>
</dbReference>
<evidence type="ECO:0000313" key="3">
    <source>
        <dbReference type="Proteomes" id="UP000037688"/>
    </source>
</evidence>
<organism evidence="2 3">
    <name type="scientific">Paenibacillus xylanivorans</name>
    <dbReference type="NCBI Taxonomy" id="1705561"/>
    <lineage>
        <taxon>Bacteria</taxon>
        <taxon>Bacillati</taxon>
        <taxon>Bacillota</taxon>
        <taxon>Bacilli</taxon>
        <taxon>Bacillales</taxon>
        <taxon>Paenibacillaceae</taxon>
        <taxon>Paenibacillus</taxon>
    </lineage>
</organism>
<dbReference type="SUPFAM" id="SSF82171">
    <property type="entry name" value="DPP6 N-terminal domain-like"/>
    <property type="match status" value="1"/>
</dbReference>
<evidence type="ECO:0000313" key="2">
    <source>
        <dbReference type="EMBL" id="KOY14467.1"/>
    </source>
</evidence>
<dbReference type="PATRIC" id="fig|1705561.3.peg.4398"/>
<keyword evidence="3" id="KW-1185">Reference proteome</keyword>
<name>A0A0N0C3K2_9BACL</name>
<keyword evidence="1" id="KW-0732">Signal</keyword>
<dbReference type="InterPro" id="IPR011042">
    <property type="entry name" value="6-blade_b-propeller_TolB-like"/>
</dbReference>
<dbReference type="EMBL" id="LITU01000070">
    <property type="protein sequence ID" value="KOY14467.1"/>
    <property type="molecule type" value="Genomic_DNA"/>
</dbReference>
<evidence type="ECO:0008006" key="4">
    <source>
        <dbReference type="Google" id="ProtNLM"/>
    </source>
</evidence>
<gene>
    <name evidence="2" type="ORF">AMS66_21075</name>
</gene>
<protein>
    <recommendedName>
        <fullName evidence="4">Lipoprotein</fullName>
    </recommendedName>
</protein>